<comment type="caution">
    <text evidence="3">The sequence shown here is derived from an EMBL/GenBank/DDBJ whole genome shotgun (WGS) entry which is preliminary data.</text>
</comment>
<dbReference type="GO" id="GO:0046872">
    <property type="term" value="F:metal ion binding"/>
    <property type="evidence" value="ECO:0007669"/>
    <property type="project" value="UniProtKB-KW"/>
</dbReference>
<keyword evidence="1" id="KW-0479">Metal-binding</keyword>
<dbReference type="SUPFAM" id="SSF55486">
    <property type="entry name" value="Metalloproteases ('zincins'), catalytic domain"/>
    <property type="match status" value="1"/>
</dbReference>
<gene>
    <name evidence="3" type="ORF">ACJMK2_005340</name>
</gene>
<feature type="binding site" evidence="1">
    <location>
        <position position="63"/>
    </location>
    <ligand>
        <name>Zn(2+)</name>
        <dbReference type="ChEBI" id="CHEBI:29105"/>
        <note>catalytic</note>
    </ligand>
</feature>
<dbReference type="PANTHER" id="PTHR11905">
    <property type="entry name" value="ADAM A DISINTEGRIN AND METALLOPROTEASE DOMAIN"/>
    <property type="match status" value="1"/>
</dbReference>
<accession>A0ABD3VPT7</accession>
<feature type="non-terminal residue" evidence="3">
    <location>
        <position position="150"/>
    </location>
</feature>
<feature type="binding site" evidence="1">
    <location>
        <position position="73"/>
    </location>
    <ligand>
        <name>Zn(2+)</name>
        <dbReference type="ChEBI" id="CHEBI:29105"/>
        <note>catalytic</note>
    </ligand>
</feature>
<dbReference type="EMBL" id="JBJQND010000010">
    <property type="protein sequence ID" value="KAL3863589.1"/>
    <property type="molecule type" value="Genomic_DNA"/>
</dbReference>
<dbReference type="Gene3D" id="3.40.390.10">
    <property type="entry name" value="Collagenase (Catalytic Domain)"/>
    <property type="match status" value="1"/>
</dbReference>
<keyword evidence="1" id="KW-0862">Zinc</keyword>
<dbReference type="PROSITE" id="PS50215">
    <property type="entry name" value="ADAM_MEPRO"/>
    <property type="match status" value="1"/>
</dbReference>
<feature type="active site" evidence="1">
    <location>
        <position position="64"/>
    </location>
</feature>
<evidence type="ECO:0000313" key="3">
    <source>
        <dbReference type="EMBL" id="KAL3863589.1"/>
    </source>
</evidence>
<evidence type="ECO:0000259" key="2">
    <source>
        <dbReference type="PROSITE" id="PS50215"/>
    </source>
</evidence>
<dbReference type="Proteomes" id="UP001634394">
    <property type="component" value="Unassembled WGS sequence"/>
</dbReference>
<evidence type="ECO:0000256" key="1">
    <source>
        <dbReference type="PROSITE-ProRule" id="PRU00276"/>
    </source>
</evidence>
<dbReference type="Pfam" id="PF01421">
    <property type="entry name" value="Reprolysin"/>
    <property type="match status" value="1"/>
</dbReference>
<evidence type="ECO:0000313" key="4">
    <source>
        <dbReference type="Proteomes" id="UP001634394"/>
    </source>
</evidence>
<organism evidence="3 4">
    <name type="scientific">Sinanodonta woodiana</name>
    <name type="common">Chinese pond mussel</name>
    <name type="synonym">Anodonta woodiana</name>
    <dbReference type="NCBI Taxonomy" id="1069815"/>
    <lineage>
        <taxon>Eukaryota</taxon>
        <taxon>Metazoa</taxon>
        <taxon>Spiralia</taxon>
        <taxon>Lophotrochozoa</taxon>
        <taxon>Mollusca</taxon>
        <taxon>Bivalvia</taxon>
        <taxon>Autobranchia</taxon>
        <taxon>Heteroconchia</taxon>
        <taxon>Palaeoheterodonta</taxon>
        <taxon>Unionida</taxon>
        <taxon>Unionoidea</taxon>
        <taxon>Unionidae</taxon>
        <taxon>Unioninae</taxon>
        <taxon>Sinanodonta</taxon>
    </lineage>
</organism>
<sequence length="150" mass="15655">MKMRCLMNVLNAESSLLSGIDFTGTLAGMAYVGVLCGPLSGTVIKHFSTSLHPELKTAVTLAHEIGHLLGLVHDTPSCACADPSAKCIMDPDITTNPTIFSSCSKTDLQRLLHGGMGHCLHDLPATVYGGPVCGNGIRETGEVCDCGDVV</sequence>
<dbReference type="InterPro" id="IPR001590">
    <property type="entry name" value="Peptidase_M12B"/>
</dbReference>
<comment type="caution">
    <text evidence="1">Lacks conserved residue(s) required for the propagation of feature annotation.</text>
</comment>
<name>A0ABD3VPT7_SINWO</name>
<proteinExistence type="predicted"/>
<protein>
    <recommendedName>
        <fullName evidence="2">Peptidase M12B domain-containing protein</fullName>
    </recommendedName>
</protein>
<feature type="binding site" evidence="1">
    <location>
        <position position="67"/>
    </location>
    <ligand>
        <name>Zn(2+)</name>
        <dbReference type="ChEBI" id="CHEBI:29105"/>
        <note>catalytic</note>
    </ligand>
</feature>
<dbReference type="AlphaFoldDB" id="A0ABD3VPT7"/>
<feature type="domain" description="Peptidase M12B" evidence="2">
    <location>
        <begin position="14"/>
        <end position="124"/>
    </location>
</feature>
<reference evidence="3 4" key="1">
    <citation type="submission" date="2024-11" db="EMBL/GenBank/DDBJ databases">
        <title>Chromosome-level genome assembly of the freshwater bivalve Anodonta woodiana.</title>
        <authorList>
            <person name="Chen X."/>
        </authorList>
    </citation>
    <scope>NUCLEOTIDE SEQUENCE [LARGE SCALE GENOMIC DNA]</scope>
    <source>
        <strain evidence="3">MN2024</strain>
        <tissue evidence="3">Gills</tissue>
    </source>
</reference>
<dbReference type="InterPro" id="IPR024079">
    <property type="entry name" value="MetalloPept_cat_dom_sf"/>
</dbReference>
<dbReference type="PANTHER" id="PTHR11905:SF159">
    <property type="entry name" value="ADAM METALLOPROTEASE"/>
    <property type="match status" value="1"/>
</dbReference>
<keyword evidence="4" id="KW-1185">Reference proteome</keyword>